<evidence type="ECO:0000313" key="2">
    <source>
        <dbReference type="Proteomes" id="UP000230069"/>
    </source>
</evidence>
<dbReference type="Proteomes" id="UP000230069">
    <property type="component" value="Unassembled WGS sequence"/>
</dbReference>
<organism evidence="1 2">
    <name type="scientific">Aquilegia coerulea</name>
    <name type="common">Rocky mountain columbine</name>
    <dbReference type="NCBI Taxonomy" id="218851"/>
    <lineage>
        <taxon>Eukaryota</taxon>
        <taxon>Viridiplantae</taxon>
        <taxon>Streptophyta</taxon>
        <taxon>Embryophyta</taxon>
        <taxon>Tracheophyta</taxon>
        <taxon>Spermatophyta</taxon>
        <taxon>Magnoliopsida</taxon>
        <taxon>Ranunculales</taxon>
        <taxon>Ranunculaceae</taxon>
        <taxon>Thalictroideae</taxon>
        <taxon>Aquilegia</taxon>
    </lineage>
</organism>
<proteinExistence type="predicted"/>
<dbReference type="AlphaFoldDB" id="A0A2G5EYY3"/>
<gene>
    <name evidence="1" type="ORF">AQUCO_00300445v1</name>
</gene>
<reference evidence="1 2" key="1">
    <citation type="submission" date="2017-09" db="EMBL/GenBank/DDBJ databases">
        <title>WGS assembly of Aquilegia coerulea Goldsmith.</title>
        <authorList>
            <person name="Hodges S."/>
            <person name="Kramer E."/>
            <person name="Nordborg M."/>
            <person name="Tomkins J."/>
            <person name="Borevitz J."/>
            <person name="Derieg N."/>
            <person name="Yan J."/>
            <person name="Mihaltcheva S."/>
            <person name="Hayes R.D."/>
            <person name="Rokhsar D."/>
        </authorList>
    </citation>
    <scope>NUCLEOTIDE SEQUENCE [LARGE SCALE GENOMIC DNA]</scope>
    <source>
        <strain evidence="2">cv. Goldsmith</strain>
    </source>
</reference>
<evidence type="ECO:0000313" key="1">
    <source>
        <dbReference type="EMBL" id="PIA60930.1"/>
    </source>
</evidence>
<dbReference type="InParanoid" id="A0A2G5EYY3"/>
<accession>A0A2G5EYY3</accession>
<protein>
    <submittedName>
        <fullName evidence="1">Uncharacterized protein</fullName>
    </submittedName>
</protein>
<name>A0A2G5EYY3_AQUCA</name>
<sequence>MKISGKYRKARIIGFELFVWRFSSNWTLNMCGTIVSHNLNAMQCKIFCSDTAATKSIHNSKVQSAYSKVSIQVLYWPNFNIHELFGSTNKFSWCRK</sequence>
<dbReference type="EMBL" id="KZ305020">
    <property type="protein sequence ID" value="PIA60930.1"/>
    <property type="molecule type" value="Genomic_DNA"/>
</dbReference>
<keyword evidence="2" id="KW-1185">Reference proteome</keyword>